<keyword evidence="3" id="KW-1185">Reference proteome</keyword>
<reference evidence="2 3" key="1">
    <citation type="journal article" date="2024" name="G3 (Bethesda)">
        <title>Genome assembly of Hibiscus sabdariffa L. provides insights into metabolisms of medicinal natural products.</title>
        <authorList>
            <person name="Kim T."/>
        </authorList>
    </citation>
    <scope>NUCLEOTIDE SEQUENCE [LARGE SCALE GENOMIC DNA]</scope>
    <source>
        <strain evidence="2">TK-2024</strain>
        <tissue evidence="2">Old leaves</tissue>
    </source>
</reference>
<proteinExistence type="predicted"/>
<accession>A0ABR2AT56</accession>
<organism evidence="2 3">
    <name type="scientific">Hibiscus sabdariffa</name>
    <name type="common">roselle</name>
    <dbReference type="NCBI Taxonomy" id="183260"/>
    <lineage>
        <taxon>Eukaryota</taxon>
        <taxon>Viridiplantae</taxon>
        <taxon>Streptophyta</taxon>
        <taxon>Embryophyta</taxon>
        <taxon>Tracheophyta</taxon>
        <taxon>Spermatophyta</taxon>
        <taxon>Magnoliopsida</taxon>
        <taxon>eudicotyledons</taxon>
        <taxon>Gunneridae</taxon>
        <taxon>Pentapetalae</taxon>
        <taxon>rosids</taxon>
        <taxon>malvids</taxon>
        <taxon>Malvales</taxon>
        <taxon>Malvaceae</taxon>
        <taxon>Malvoideae</taxon>
        <taxon>Hibiscus</taxon>
    </lineage>
</organism>
<dbReference type="CDD" id="cd06222">
    <property type="entry name" value="RNase_H_like"/>
    <property type="match status" value="1"/>
</dbReference>
<protein>
    <recommendedName>
        <fullName evidence="1">RNase H type-1 domain-containing protein</fullName>
    </recommendedName>
</protein>
<dbReference type="EMBL" id="JBBPBM010000347">
    <property type="protein sequence ID" value="KAK8496775.1"/>
    <property type="molecule type" value="Genomic_DNA"/>
</dbReference>
<name>A0ABR2AT56_9ROSI</name>
<sequence length="132" mass="14617">MQGENFGYCSCNDWGYTLVVSIAELWGICEGLLSTRSIGIGRLLVEMDSVESASMLQRYKDGKSVLSLVSYIVKLVGCFEHVRFQHTLRCGNAIVDAMAKLVYINGLVCHHFLAPPTEIARQVELELVGVSF</sequence>
<comment type="caution">
    <text evidence="2">The sequence shown here is derived from an EMBL/GenBank/DDBJ whole genome shotgun (WGS) entry which is preliminary data.</text>
</comment>
<dbReference type="Pfam" id="PF13456">
    <property type="entry name" value="RVT_3"/>
    <property type="match status" value="1"/>
</dbReference>
<dbReference type="InterPro" id="IPR002156">
    <property type="entry name" value="RNaseH_domain"/>
</dbReference>
<dbReference type="PANTHER" id="PTHR47723">
    <property type="entry name" value="OS05G0353850 PROTEIN"/>
    <property type="match status" value="1"/>
</dbReference>
<dbReference type="SUPFAM" id="SSF53098">
    <property type="entry name" value="Ribonuclease H-like"/>
    <property type="match status" value="1"/>
</dbReference>
<evidence type="ECO:0000313" key="2">
    <source>
        <dbReference type="EMBL" id="KAK8496775.1"/>
    </source>
</evidence>
<dbReference type="InterPro" id="IPR036397">
    <property type="entry name" value="RNaseH_sf"/>
</dbReference>
<dbReference type="InterPro" id="IPR012337">
    <property type="entry name" value="RNaseH-like_sf"/>
</dbReference>
<dbReference type="Gene3D" id="3.30.420.10">
    <property type="entry name" value="Ribonuclease H-like superfamily/Ribonuclease H"/>
    <property type="match status" value="1"/>
</dbReference>
<dbReference type="InterPro" id="IPR044730">
    <property type="entry name" value="RNase_H-like_dom_plant"/>
</dbReference>
<evidence type="ECO:0000259" key="1">
    <source>
        <dbReference type="Pfam" id="PF13456"/>
    </source>
</evidence>
<feature type="domain" description="RNase H type-1" evidence="1">
    <location>
        <begin position="9"/>
        <end position="101"/>
    </location>
</feature>
<evidence type="ECO:0000313" key="3">
    <source>
        <dbReference type="Proteomes" id="UP001472677"/>
    </source>
</evidence>
<dbReference type="PANTHER" id="PTHR47723:SF13">
    <property type="entry name" value="PUTATIVE-RELATED"/>
    <property type="match status" value="1"/>
</dbReference>
<dbReference type="InterPro" id="IPR053151">
    <property type="entry name" value="RNase_H-like"/>
</dbReference>
<gene>
    <name evidence="2" type="ORF">V6N12_044683</name>
</gene>
<dbReference type="Proteomes" id="UP001472677">
    <property type="component" value="Unassembled WGS sequence"/>
</dbReference>